<proteinExistence type="predicted"/>
<evidence type="ECO:0000313" key="2">
    <source>
        <dbReference type="EMBL" id="VEN53734.1"/>
    </source>
</evidence>
<evidence type="ECO:0000313" key="3">
    <source>
        <dbReference type="Proteomes" id="UP000410492"/>
    </source>
</evidence>
<dbReference type="AlphaFoldDB" id="A0A653D1A5"/>
<dbReference type="Proteomes" id="UP000410492">
    <property type="component" value="Unassembled WGS sequence"/>
</dbReference>
<feature type="chain" id="PRO_5024883983" evidence="1">
    <location>
        <begin position="23"/>
        <end position="50"/>
    </location>
</feature>
<reference evidence="2 3" key="1">
    <citation type="submission" date="2019-01" db="EMBL/GenBank/DDBJ databases">
        <authorList>
            <person name="Sayadi A."/>
        </authorList>
    </citation>
    <scope>NUCLEOTIDE SEQUENCE [LARGE SCALE GENOMIC DNA]</scope>
</reference>
<dbReference type="EMBL" id="CAACVG010009635">
    <property type="protein sequence ID" value="VEN53734.1"/>
    <property type="molecule type" value="Genomic_DNA"/>
</dbReference>
<accession>A0A653D1A5</accession>
<gene>
    <name evidence="2" type="ORF">CALMAC_LOCUS13441</name>
</gene>
<keyword evidence="3" id="KW-1185">Reference proteome</keyword>
<evidence type="ECO:0000256" key="1">
    <source>
        <dbReference type="SAM" id="SignalP"/>
    </source>
</evidence>
<keyword evidence="1" id="KW-0732">Signal</keyword>
<organism evidence="2 3">
    <name type="scientific">Callosobruchus maculatus</name>
    <name type="common">Southern cowpea weevil</name>
    <name type="synonym">Pulse bruchid</name>
    <dbReference type="NCBI Taxonomy" id="64391"/>
    <lineage>
        <taxon>Eukaryota</taxon>
        <taxon>Metazoa</taxon>
        <taxon>Ecdysozoa</taxon>
        <taxon>Arthropoda</taxon>
        <taxon>Hexapoda</taxon>
        <taxon>Insecta</taxon>
        <taxon>Pterygota</taxon>
        <taxon>Neoptera</taxon>
        <taxon>Endopterygota</taxon>
        <taxon>Coleoptera</taxon>
        <taxon>Polyphaga</taxon>
        <taxon>Cucujiformia</taxon>
        <taxon>Chrysomeloidea</taxon>
        <taxon>Chrysomelidae</taxon>
        <taxon>Bruchinae</taxon>
        <taxon>Bruchini</taxon>
        <taxon>Callosobruchus</taxon>
    </lineage>
</organism>
<feature type="signal peptide" evidence="1">
    <location>
        <begin position="1"/>
        <end position="22"/>
    </location>
</feature>
<name>A0A653D1A5_CALMS</name>
<sequence>MLVNYLVLGIFLTVVLLQFVRADPQIGCDFYDHVTQNAPRIRKSADQQGQ</sequence>
<protein>
    <submittedName>
        <fullName evidence="2">Uncharacterized protein</fullName>
    </submittedName>
</protein>